<dbReference type="EMBL" id="AP026709">
    <property type="protein sequence ID" value="BDQ36361.1"/>
    <property type="molecule type" value="Genomic_DNA"/>
</dbReference>
<name>A0ABN6S368_9BACT</name>
<evidence type="ECO:0008006" key="3">
    <source>
        <dbReference type="Google" id="ProtNLM"/>
    </source>
</evidence>
<dbReference type="RefSeq" id="WP_281762262.1">
    <property type="nucleotide sequence ID" value="NZ_AP026709.1"/>
</dbReference>
<gene>
    <name evidence="1" type="ORF">SYK_07210</name>
</gene>
<accession>A0ABN6S368</accession>
<keyword evidence="2" id="KW-1185">Reference proteome</keyword>
<protein>
    <recommendedName>
        <fullName evidence="3">Halobacterial output domain-containing protein</fullName>
    </recommendedName>
</protein>
<reference evidence="1 2" key="1">
    <citation type="submission" date="2022-08" db="EMBL/GenBank/DDBJ databases">
        <title>Genome Sequence of the sulphate-reducing bacterium, Pseudodesulfovibrio sp. SYK.</title>
        <authorList>
            <person name="Kondo R."/>
            <person name="Kataoka T."/>
        </authorList>
    </citation>
    <scope>NUCLEOTIDE SEQUENCE [LARGE SCALE GENOMIC DNA]</scope>
    <source>
        <strain evidence="1 2">SYK</strain>
    </source>
</reference>
<evidence type="ECO:0000313" key="2">
    <source>
        <dbReference type="Proteomes" id="UP001317742"/>
    </source>
</evidence>
<evidence type="ECO:0000313" key="1">
    <source>
        <dbReference type="EMBL" id="BDQ36361.1"/>
    </source>
</evidence>
<proteinExistence type="predicted"/>
<organism evidence="1 2">
    <name type="scientific">Pseudodesulfovibrio nedwellii</name>
    <dbReference type="NCBI Taxonomy" id="2973072"/>
    <lineage>
        <taxon>Bacteria</taxon>
        <taxon>Pseudomonadati</taxon>
        <taxon>Thermodesulfobacteriota</taxon>
        <taxon>Desulfovibrionia</taxon>
        <taxon>Desulfovibrionales</taxon>
        <taxon>Desulfovibrionaceae</taxon>
    </lineage>
</organism>
<dbReference type="Proteomes" id="UP001317742">
    <property type="component" value="Chromosome"/>
</dbReference>
<sequence>MPDLYKIVTDRIHRDLETAMDKEAEELSEGEKFALCYAAGVQFHSVVDDDYIFTFKTVNPCAVVKIDGKFQVYERQDS</sequence>